<dbReference type="RefSeq" id="WP_091599318.1">
    <property type="nucleotide sequence ID" value="NZ_FNEE01000024.1"/>
</dbReference>
<dbReference type="AlphaFoldDB" id="A0A1G9GCJ1"/>
<feature type="domain" description="DUF6473" evidence="1">
    <location>
        <begin position="33"/>
        <end position="124"/>
    </location>
</feature>
<organism evidence="2 3">
    <name type="scientific">Mesorhizobium muleiense</name>
    <dbReference type="NCBI Taxonomy" id="1004279"/>
    <lineage>
        <taxon>Bacteria</taxon>
        <taxon>Pseudomonadati</taxon>
        <taxon>Pseudomonadota</taxon>
        <taxon>Alphaproteobacteria</taxon>
        <taxon>Hyphomicrobiales</taxon>
        <taxon>Phyllobacteriaceae</taxon>
        <taxon>Mesorhizobium</taxon>
    </lineage>
</organism>
<keyword evidence="3" id="KW-1185">Reference proteome</keyword>
<reference evidence="3" key="1">
    <citation type="submission" date="2016-10" db="EMBL/GenBank/DDBJ databases">
        <authorList>
            <person name="Varghese N."/>
            <person name="Submissions S."/>
        </authorList>
    </citation>
    <scope>NUCLEOTIDE SEQUENCE [LARGE SCALE GENOMIC DNA]</scope>
    <source>
        <strain evidence="3">CGMCC 1.11022</strain>
    </source>
</reference>
<feature type="domain" description="DUF6473" evidence="1">
    <location>
        <begin position="159"/>
        <end position="288"/>
    </location>
</feature>
<dbReference type="Pfam" id="PF20078">
    <property type="entry name" value="DUF6473"/>
    <property type="match status" value="2"/>
</dbReference>
<evidence type="ECO:0000313" key="2">
    <source>
        <dbReference type="EMBL" id="SDK98285.1"/>
    </source>
</evidence>
<dbReference type="Proteomes" id="UP000198894">
    <property type="component" value="Unassembled WGS sequence"/>
</dbReference>
<sequence>MAAEYQEPDWRVIDYQTFCLDERLVDPSTHRPLCIRGPRPDELRRGEYAVFLGAAQTFGRFCQKPYPTLLGERLGLPILNISHGGAGALYFCLMKDALAKYLNEACFVVVQAMSARSEGNSLFESQGVGHYRRRSDGVLIGCDEAYADLLKTHWKWYLRRIVQETRSSWCHSYETLFSLIKVPKILFWFSEREPAYRDDYRNVQRLFSSYPQLVNADMIATIRRMCDDYVACVGPRGLPQTLFDRFSGERIMISDPWTSAPWPENWYYPSPEMHEDAAAALEPVCRRIIRSGRAA</sequence>
<evidence type="ECO:0000313" key="3">
    <source>
        <dbReference type="Proteomes" id="UP000198894"/>
    </source>
</evidence>
<evidence type="ECO:0000259" key="1">
    <source>
        <dbReference type="Pfam" id="PF20078"/>
    </source>
</evidence>
<gene>
    <name evidence="2" type="ORF">SAMN05428953_12446</name>
</gene>
<name>A0A1G9GCJ1_9HYPH</name>
<proteinExistence type="predicted"/>
<dbReference type="InterPro" id="IPR045524">
    <property type="entry name" value="DUF6473"/>
</dbReference>
<dbReference type="EMBL" id="FNEE01000024">
    <property type="protein sequence ID" value="SDK98285.1"/>
    <property type="molecule type" value="Genomic_DNA"/>
</dbReference>
<protein>
    <recommendedName>
        <fullName evidence="1">DUF6473 domain-containing protein</fullName>
    </recommendedName>
</protein>
<accession>A0A1G9GCJ1</accession>